<dbReference type="Gene3D" id="2.60.40.10">
    <property type="entry name" value="Immunoglobulins"/>
    <property type="match status" value="1"/>
</dbReference>
<proteinExistence type="predicted"/>
<dbReference type="InterPro" id="IPR011047">
    <property type="entry name" value="Quinoprotein_ADH-like_sf"/>
</dbReference>
<dbReference type="Pfam" id="PF16371">
    <property type="entry name" value="MetallophosN"/>
    <property type="match status" value="1"/>
</dbReference>
<feature type="transmembrane region" description="Helical" evidence="2">
    <location>
        <begin position="140"/>
        <end position="160"/>
    </location>
</feature>
<feature type="domain" description="Pyrrolo-quinoline quinone repeat" evidence="3">
    <location>
        <begin position="1006"/>
        <end position="1177"/>
    </location>
</feature>
<feature type="region of interest" description="Disordered" evidence="1">
    <location>
        <begin position="789"/>
        <end position="825"/>
    </location>
</feature>
<keyword evidence="2" id="KW-0812">Transmembrane</keyword>
<evidence type="ECO:0000313" key="6">
    <source>
        <dbReference type="Proteomes" id="UP001597368"/>
    </source>
</evidence>
<keyword evidence="2" id="KW-0472">Membrane</keyword>
<dbReference type="InterPro" id="IPR029052">
    <property type="entry name" value="Metallo-depent_PP-like"/>
</dbReference>
<protein>
    <submittedName>
        <fullName evidence="5">PQQ-binding-like beta-propeller repeat protein</fullName>
    </submittedName>
</protein>
<dbReference type="InterPro" id="IPR013783">
    <property type="entry name" value="Ig-like_fold"/>
</dbReference>
<dbReference type="SUPFAM" id="SSF56300">
    <property type="entry name" value="Metallo-dependent phosphatases"/>
    <property type="match status" value="1"/>
</dbReference>
<evidence type="ECO:0000256" key="1">
    <source>
        <dbReference type="SAM" id="MobiDB-lite"/>
    </source>
</evidence>
<evidence type="ECO:0000259" key="4">
    <source>
        <dbReference type="Pfam" id="PF16371"/>
    </source>
</evidence>
<dbReference type="InterPro" id="IPR002372">
    <property type="entry name" value="PQQ_rpt_dom"/>
</dbReference>
<feature type="domain" description="Pyrrolo-quinoline quinone repeat" evidence="3">
    <location>
        <begin position="832"/>
        <end position="932"/>
    </location>
</feature>
<dbReference type="RefSeq" id="WP_379575003.1">
    <property type="nucleotide sequence ID" value="NZ_JBHUFV010000036.1"/>
</dbReference>
<feature type="region of interest" description="Disordered" evidence="1">
    <location>
        <begin position="162"/>
        <end position="228"/>
    </location>
</feature>
<organism evidence="5 6">
    <name type="scientific">Nonomuraea mangrovi</name>
    <dbReference type="NCBI Taxonomy" id="2316207"/>
    <lineage>
        <taxon>Bacteria</taxon>
        <taxon>Bacillati</taxon>
        <taxon>Actinomycetota</taxon>
        <taxon>Actinomycetes</taxon>
        <taxon>Streptosporangiales</taxon>
        <taxon>Streptosporangiaceae</taxon>
        <taxon>Nonomuraea</taxon>
    </lineage>
</organism>
<reference evidence="6" key="1">
    <citation type="journal article" date="2019" name="Int. J. Syst. Evol. Microbiol.">
        <title>The Global Catalogue of Microorganisms (GCM) 10K type strain sequencing project: providing services to taxonomists for standard genome sequencing and annotation.</title>
        <authorList>
            <consortium name="The Broad Institute Genomics Platform"/>
            <consortium name="The Broad Institute Genome Sequencing Center for Infectious Disease"/>
            <person name="Wu L."/>
            <person name="Ma J."/>
        </authorList>
    </citation>
    <scope>NUCLEOTIDE SEQUENCE [LARGE SCALE GENOMIC DNA]</scope>
    <source>
        <strain evidence="6">ICMP 6774ER</strain>
    </source>
</reference>
<keyword evidence="6" id="KW-1185">Reference proteome</keyword>
<evidence type="ECO:0000256" key="2">
    <source>
        <dbReference type="SAM" id="Phobius"/>
    </source>
</evidence>
<feature type="transmembrane region" description="Helical" evidence="2">
    <location>
        <begin position="93"/>
        <end position="120"/>
    </location>
</feature>
<dbReference type="InterPro" id="IPR018391">
    <property type="entry name" value="PQQ_b-propeller_rpt"/>
</dbReference>
<feature type="domain" description="Calcineurin-like phosphoesterase N-terminal" evidence="4">
    <location>
        <begin position="337"/>
        <end position="409"/>
    </location>
</feature>
<dbReference type="SUPFAM" id="SSF117074">
    <property type="entry name" value="Hypothetical protein PA1324"/>
    <property type="match status" value="1"/>
</dbReference>
<dbReference type="Pfam" id="PF13360">
    <property type="entry name" value="PQQ_2"/>
    <property type="match status" value="2"/>
</dbReference>
<sequence length="1220" mass="127812">MHKDVVKPDQAGAWAKGLLEGGCPVTAQGISGDTGGIPGGVVIELAWPCQVDKLDLGGVLKSGGLSEIITEFDGTTVNVTTELPVVDGVGAHAAAASVSTGLVAAGLALTVILALLGGVLAASRRRRTGSRATRTPRRTVGAAVAAVLTAVVLAPGAALADPSEAAPSAAPSATTAPITDGIPAADQTPAPDPATATSTSTTPSATPSTGATPSAGAAGGGTLAITTANPRAGQPVTFSYTTDKPGALNWVGLYAAGDKPGQVASRTWVRAPLASGTVTLSTGALGEGAWSAHFLANDGYEPLADPVTFTLTGPGAEPVTVEGAVFADQDADGVRDEGEKGLAGVSVTDGAVWATTGADGGYTLTVDKARRETDLVNVVSPDGYTPVLRDDYVPTYFREVKDGQRLDFALVPDTNAADPREKWLMVSDVEVGNRTDAEAKSALPQWQGHVEAMSEVHRATLTITTGDLTVTDYAEEPRRQGGYDMLREGLRKGALGMPFYPVIGNHDVGGTATSTGYGGSLEYWRRNLGPEWYSFDRNGRHIVVLEDNYDARGLVPQLAWLREDLRRHATGKQVLVFAHRSLFTRWGPGAGMQPTVDELAKYDVRMFAAGHNQQAEYRRGAFARSVEVNNMGTYGIDAARPDYKVLDFSGITGKDTGYVTGTRRQFEVDDDVALVSPTQDSVHSAWSGVPVELYAEDDGRTPATASLTLRLRGTTVWREKAMPFGRATSPKGIVNCYTPPGGTAEPCPQAHVSWTRVSERIKGLLPGTYTAELVVKDTAGKTWPTVRTTFKVTGDPRSGRPSTGQDWTRQGGDEEGRSSAKDDPGATLDLRWAANTGEQFHLNGAAVWDGNVIVASQAFDSPYSMMLAYDARTGAERWRTYLDGDAESFPTVHDGKVYLTTGVGRVYALDAKTGKVVWETIDAEQVTGKTVRRYGRAGGPVSVFDLPDGRAVAVYQEWDGVRCRDARTGTRLPGGFSAPGAWGEFHSVAVRRAGSTTAYLHSGSSQSLIAMDLATCKQQSSVDTGGDLFSQSSPVFTDTQMVTATTSGVRGHDLQAGGKVLWQAKLGTAAVCEPGPPPVTSPATRGAMAYVASMDGVVRAYDTASATPGKPVWETPLGYLPGESPMDDKWRVAAGCAGAGPGSPAMHALATETVVYATTWDGRVVALDRANGRKLAEHDLGGGVASALSVSGNVLYALTDDGSIHALVTRKSRGHGGSSQ</sequence>
<comment type="caution">
    <text evidence="5">The sequence shown here is derived from an EMBL/GenBank/DDBJ whole genome shotgun (WGS) entry which is preliminary data.</text>
</comment>
<feature type="compositionally biased region" description="Basic and acidic residues" evidence="1">
    <location>
        <begin position="811"/>
        <end position="824"/>
    </location>
</feature>
<keyword evidence="2" id="KW-1133">Transmembrane helix</keyword>
<dbReference type="PANTHER" id="PTHR34512">
    <property type="entry name" value="CELL SURFACE PROTEIN"/>
    <property type="match status" value="1"/>
</dbReference>
<dbReference type="Proteomes" id="UP001597368">
    <property type="component" value="Unassembled WGS sequence"/>
</dbReference>
<dbReference type="EMBL" id="JBHUFV010000036">
    <property type="protein sequence ID" value="MFD1934737.1"/>
    <property type="molecule type" value="Genomic_DNA"/>
</dbReference>
<evidence type="ECO:0000259" key="3">
    <source>
        <dbReference type="Pfam" id="PF13360"/>
    </source>
</evidence>
<feature type="compositionally biased region" description="Low complexity" evidence="1">
    <location>
        <begin position="162"/>
        <end position="216"/>
    </location>
</feature>
<dbReference type="InterPro" id="IPR015943">
    <property type="entry name" value="WD40/YVTN_repeat-like_dom_sf"/>
</dbReference>
<name>A0ABW4T1D6_9ACTN</name>
<evidence type="ECO:0000313" key="5">
    <source>
        <dbReference type="EMBL" id="MFD1934737.1"/>
    </source>
</evidence>
<dbReference type="SUPFAM" id="SSF50998">
    <property type="entry name" value="Quinoprotein alcohol dehydrogenase-like"/>
    <property type="match status" value="2"/>
</dbReference>
<dbReference type="PANTHER" id="PTHR34512:SF30">
    <property type="entry name" value="OUTER MEMBRANE PROTEIN ASSEMBLY FACTOR BAMB"/>
    <property type="match status" value="1"/>
</dbReference>
<dbReference type="Gene3D" id="3.60.21.10">
    <property type="match status" value="1"/>
</dbReference>
<dbReference type="InterPro" id="IPR032285">
    <property type="entry name" value="Metallophos_N"/>
</dbReference>
<gene>
    <name evidence="5" type="ORF">ACFSKW_25005</name>
</gene>
<dbReference type="SMART" id="SM00564">
    <property type="entry name" value="PQQ"/>
    <property type="match status" value="5"/>
</dbReference>
<accession>A0ABW4T1D6</accession>
<dbReference type="Gene3D" id="2.130.10.10">
    <property type="entry name" value="YVTN repeat-like/Quinoprotein amine dehydrogenase"/>
    <property type="match status" value="2"/>
</dbReference>